<sequence length="68" mass="7177">MIAHNNMFSLFIWIDAIIISSKVGHEKPNAEIFKAALNQVGVEAGKAVHVGDDQEADKGGANGIGIDC</sequence>
<dbReference type="Pfam" id="PF13419">
    <property type="entry name" value="HAD_2"/>
    <property type="match status" value="1"/>
</dbReference>
<dbReference type="InterPro" id="IPR041492">
    <property type="entry name" value="HAD_2"/>
</dbReference>
<feature type="signal peptide" evidence="1">
    <location>
        <begin position="1"/>
        <end position="24"/>
    </location>
</feature>
<keyword evidence="1" id="KW-0732">Signal</keyword>
<comment type="caution">
    <text evidence="2">The sequence shown here is derived from an EMBL/GenBank/DDBJ whole genome shotgun (WGS) entry which is preliminary data.</text>
</comment>
<dbReference type="NCBIfam" id="TIGR01549">
    <property type="entry name" value="HAD-SF-IA-v1"/>
    <property type="match status" value="1"/>
</dbReference>
<reference evidence="2 3" key="1">
    <citation type="journal article" date="2020" name="IScience">
        <title>Genome Sequencing of the Endangered Kingdonia uniflora (Circaeasteraceae, Ranunculales) Reveals Potential Mechanisms of Evolutionary Specialization.</title>
        <authorList>
            <person name="Sun Y."/>
            <person name="Deng T."/>
            <person name="Zhang A."/>
            <person name="Moore M.J."/>
            <person name="Landis J.B."/>
            <person name="Lin N."/>
            <person name="Zhang H."/>
            <person name="Zhang X."/>
            <person name="Huang J."/>
            <person name="Zhang X."/>
            <person name="Sun H."/>
            <person name="Wang H."/>
        </authorList>
    </citation>
    <scope>NUCLEOTIDE SEQUENCE [LARGE SCALE GENOMIC DNA]</scope>
    <source>
        <strain evidence="2">TB1705</strain>
        <tissue evidence="2">Leaf</tissue>
    </source>
</reference>
<dbReference type="SUPFAM" id="SSF56784">
    <property type="entry name" value="HAD-like"/>
    <property type="match status" value="1"/>
</dbReference>
<feature type="chain" id="PRO_5029694718" evidence="1">
    <location>
        <begin position="25"/>
        <end position="68"/>
    </location>
</feature>
<keyword evidence="3" id="KW-1185">Reference proteome</keyword>
<dbReference type="PANTHER" id="PTHR46649">
    <property type="match status" value="1"/>
</dbReference>
<dbReference type="OrthoDB" id="1694274at2759"/>
<dbReference type="InterPro" id="IPR006439">
    <property type="entry name" value="HAD-SF_hydro_IA"/>
</dbReference>
<dbReference type="AlphaFoldDB" id="A0A7J7KUW3"/>
<organism evidence="2 3">
    <name type="scientific">Kingdonia uniflora</name>
    <dbReference type="NCBI Taxonomy" id="39325"/>
    <lineage>
        <taxon>Eukaryota</taxon>
        <taxon>Viridiplantae</taxon>
        <taxon>Streptophyta</taxon>
        <taxon>Embryophyta</taxon>
        <taxon>Tracheophyta</taxon>
        <taxon>Spermatophyta</taxon>
        <taxon>Magnoliopsida</taxon>
        <taxon>Ranunculales</taxon>
        <taxon>Circaeasteraceae</taxon>
        <taxon>Kingdonia</taxon>
    </lineage>
</organism>
<dbReference type="EMBL" id="JACGCM010002890">
    <property type="protein sequence ID" value="KAF6134128.1"/>
    <property type="molecule type" value="Genomic_DNA"/>
</dbReference>
<dbReference type="InterPro" id="IPR036412">
    <property type="entry name" value="HAD-like_sf"/>
</dbReference>
<evidence type="ECO:0000313" key="3">
    <source>
        <dbReference type="Proteomes" id="UP000541444"/>
    </source>
</evidence>
<dbReference type="Proteomes" id="UP000541444">
    <property type="component" value="Unassembled WGS sequence"/>
</dbReference>
<dbReference type="InterPro" id="IPR023214">
    <property type="entry name" value="HAD_sf"/>
</dbReference>
<accession>A0A7J7KUW3</accession>
<name>A0A7J7KUW3_9MAGN</name>
<dbReference type="PANTHER" id="PTHR46649:SF5">
    <property type="entry name" value="F14L17.7 PROTEIN"/>
    <property type="match status" value="1"/>
</dbReference>
<protein>
    <submittedName>
        <fullName evidence="2">Uncharacterized protein</fullName>
    </submittedName>
</protein>
<proteinExistence type="predicted"/>
<evidence type="ECO:0000313" key="2">
    <source>
        <dbReference type="EMBL" id="KAF6134128.1"/>
    </source>
</evidence>
<dbReference type="Gene3D" id="3.40.50.1000">
    <property type="entry name" value="HAD superfamily/HAD-like"/>
    <property type="match status" value="1"/>
</dbReference>
<gene>
    <name evidence="2" type="ORF">GIB67_013525</name>
</gene>
<evidence type="ECO:0000256" key="1">
    <source>
        <dbReference type="SAM" id="SignalP"/>
    </source>
</evidence>